<dbReference type="EMBL" id="JAPJZI010000001">
    <property type="protein sequence ID" value="MDA5401116.1"/>
    <property type="molecule type" value="Genomic_DNA"/>
</dbReference>
<accession>A0A9X3UQF8</accession>
<feature type="transmembrane region" description="Helical" evidence="1">
    <location>
        <begin position="24"/>
        <end position="44"/>
    </location>
</feature>
<reference evidence="2" key="1">
    <citation type="submission" date="2022-11" db="EMBL/GenBank/DDBJ databases">
        <title>Draft genome sequence of Hoeflea poritis E7-10 and Hoeflea prorocentri PM5-8, separated from scleractinian coral Porites lutea and marine dinoflagellate.</title>
        <authorList>
            <person name="Zhang G."/>
            <person name="Wei Q."/>
            <person name="Cai L."/>
        </authorList>
    </citation>
    <scope>NUCLEOTIDE SEQUENCE</scope>
    <source>
        <strain evidence="2">PM5-8</strain>
    </source>
</reference>
<sequence>MNRFGAVFEGDYPLLRVFRQPADLAGGFLLILYVATICAVALVFPLSNWDMIAYVASVLENNGYLGHELHSTTYDLVRRSISDGEFLILTADRPYRIAQHTDPDAFITMLGFYRVKMLYIEFAEFLTGTTDAVTALRWVSVMSAAALGLFTLLWLYDQRCLPYAPLAIIALMATGFGDAARYVTPDLFSAVFVVAGVLLYLQERGLSAGIALFLAVLARPDHLALVGVFAVMSIVIRPISKGVIISFVAGLAAYITISQTGGHPGWWIQMWFTSVEYVPTLEGFDPPFSIAVYLKIVVQTVVRTLVEQQWLAVLLSLVFALALMLRSNYAITRRETVALTSLLVTIPAKFIVFPLYDSRFYFAYLITLALILITIFGKERRSVFFSQSPLQEEETV</sequence>
<name>A0A9X3UQF8_9HYPH</name>
<feature type="transmembrane region" description="Helical" evidence="1">
    <location>
        <begin position="162"/>
        <end position="180"/>
    </location>
</feature>
<dbReference type="RefSeq" id="WP_267992924.1">
    <property type="nucleotide sequence ID" value="NZ_JAPJZI010000001.1"/>
</dbReference>
<gene>
    <name evidence="2" type="ORF">OQ273_21260</name>
</gene>
<feature type="transmembrane region" description="Helical" evidence="1">
    <location>
        <begin position="361"/>
        <end position="377"/>
    </location>
</feature>
<evidence type="ECO:0000313" key="2">
    <source>
        <dbReference type="EMBL" id="MDA5401116.1"/>
    </source>
</evidence>
<dbReference type="Proteomes" id="UP001151234">
    <property type="component" value="Unassembled WGS sequence"/>
</dbReference>
<feature type="transmembrane region" description="Helical" evidence="1">
    <location>
        <begin position="337"/>
        <end position="355"/>
    </location>
</feature>
<feature type="transmembrane region" description="Helical" evidence="1">
    <location>
        <begin position="135"/>
        <end position="156"/>
    </location>
</feature>
<feature type="transmembrane region" description="Helical" evidence="1">
    <location>
        <begin position="208"/>
        <end position="236"/>
    </location>
</feature>
<evidence type="ECO:0008006" key="4">
    <source>
        <dbReference type="Google" id="ProtNLM"/>
    </source>
</evidence>
<feature type="transmembrane region" description="Helical" evidence="1">
    <location>
        <begin position="308"/>
        <end position="325"/>
    </location>
</feature>
<keyword evidence="1" id="KW-0472">Membrane</keyword>
<organism evidence="2 3">
    <name type="scientific">Hoeflea prorocentri</name>
    <dbReference type="NCBI Taxonomy" id="1922333"/>
    <lineage>
        <taxon>Bacteria</taxon>
        <taxon>Pseudomonadati</taxon>
        <taxon>Pseudomonadota</taxon>
        <taxon>Alphaproteobacteria</taxon>
        <taxon>Hyphomicrobiales</taxon>
        <taxon>Rhizobiaceae</taxon>
        <taxon>Hoeflea</taxon>
    </lineage>
</organism>
<keyword evidence="3" id="KW-1185">Reference proteome</keyword>
<feature type="transmembrane region" description="Helical" evidence="1">
    <location>
        <begin position="243"/>
        <end position="262"/>
    </location>
</feature>
<dbReference type="AlphaFoldDB" id="A0A9X3UQF8"/>
<comment type="caution">
    <text evidence="2">The sequence shown here is derived from an EMBL/GenBank/DDBJ whole genome shotgun (WGS) entry which is preliminary data.</text>
</comment>
<keyword evidence="1" id="KW-1133">Transmembrane helix</keyword>
<keyword evidence="1" id="KW-0812">Transmembrane</keyword>
<proteinExistence type="predicted"/>
<evidence type="ECO:0000313" key="3">
    <source>
        <dbReference type="Proteomes" id="UP001151234"/>
    </source>
</evidence>
<evidence type="ECO:0000256" key="1">
    <source>
        <dbReference type="SAM" id="Phobius"/>
    </source>
</evidence>
<protein>
    <recommendedName>
        <fullName evidence="4">DUF2029 domain-containing protein</fullName>
    </recommendedName>
</protein>